<proteinExistence type="predicted"/>
<accession>A0A510HFP4</accession>
<keyword evidence="2" id="KW-1185">Reference proteome</keyword>
<organism evidence="1 2">
    <name type="scientific">Rubrobacter xylanophilus</name>
    <dbReference type="NCBI Taxonomy" id="49319"/>
    <lineage>
        <taxon>Bacteria</taxon>
        <taxon>Bacillati</taxon>
        <taxon>Actinomycetota</taxon>
        <taxon>Rubrobacteria</taxon>
        <taxon>Rubrobacterales</taxon>
        <taxon>Rubrobacteraceae</taxon>
        <taxon>Rubrobacter</taxon>
    </lineage>
</organism>
<dbReference type="EMBL" id="AP019791">
    <property type="protein sequence ID" value="BBL78759.1"/>
    <property type="molecule type" value="Genomic_DNA"/>
</dbReference>
<sequence length="90" mass="10064">MAASKAGRRGGRGRTNKEIQDVKAHLLRLAKDVEEGRLDPKVGSIVSQILNVYLRGVETERKIKETEELEHRIEELEELLGSRANGRATS</sequence>
<protein>
    <submittedName>
        <fullName evidence="1">Uncharacterized protein</fullName>
    </submittedName>
</protein>
<dbReference type="AlphaFoldDB" id="A0A510HFP4"/>
<name>A0A510HFP4_9ACTN</name>
<evidence type="ECO:0000313" key="1">
    <source>
        <dbReference type="EMBL" id="BBL78759.1"/>
    </source>
</evidence>
<dbReference type="Proteomes" id="UP000318065">
    <property type="component" value="Chromosome"/>
</dbReference>
<reference evidence="1" key="1">
    <citation type="journal article" date="2019" name="Microbiol. Resour. Announc.">
        <title>Complete Genome Sequence of Rubrobacter xylanophilus Strain AA3-22, Isolated from Arima Onsen in Japan.</title>
        <authorList>
            <person name="Tomariguchi N."/>
            <person name="Miyazaki K."/>
        </authorList>
    </citation>
    <scope>NUCLEOTIDE SEQUENCE [LARGE SCALE GENOMIC DNA]</scope>
    <source>
        <strain evidence="1">AA3-22</strain>
    </source>
</reference>
<gene>
    <name evidence="1" type="ORF">RxyAA322_06130</name>
</gene>
<evidence type="ECO:0000313" key="2">
    <source>
        <dbReference type="Proteomes" id="UP000318065"/>
    </source>
</evidence>